<proteinExistence type="predicted"/>
<evidence type="ECO:0000256" key="1">
    <source>
        <dbReference type="SAM" id="MobiDB-lite"/>
    </source>
</evidence>
<keyword evidence="3" id="KW-1185">Reference proteome</keyword>
<evidence type="ECO:0000313" key="2">
    <source>
        <dbReference type="EMBL" id="GAA1160101.1"/>
    </source>
</evidence>
<organism evidence="2 3">
    <name type="scientific">Streptomyces hebeiensis</name>
    <dbReference type="NCBI Taxonomy" id="229486"/>
    <lineage>
        <taxon>Bacteria</taxon>
        <taxon>Bacillati</taxon>
        <taxon>Actinomycetota</taxon>
        <taxon>Actinomycetes</taxon>
        <taxon>Kitasatosporales</taxon>
        <taxon>Streptomycetaceae</taxon>
        <taxon>Streptomyces</taxon>
    </lineage>
</organism>
<protein>
    <submittedName>
        <fullName evidence="2">Uncharacterized protein</fullName>
    </submittedName>
</protein>
<reference evidence="2 3" key="1">
    <citation type="journal article" date="2019" name="Int. J. Syst. Evol. Microbiol.">
        <title>The Global Catalogue of Microorganisms (GCM) 10K type strain sequencing project: providing services to taxonomists for standard genome sequencing and annotation.</title>
        <authorList>
            <consortium name="The Broad Institute Genomics Platform"/>
            <consortium name="The Broad Institute Genome Sequencing Center for Infectious Disease"/>
            <person name="Wu L."/>
            <person name="Ma J."/>
        </authorList>
    </citation>
    <scope>NUCLEOTIDE SEQUENCE [LARGE SCALE GENOMIC DNA]</scope>
    <source>
        <strain evidence="2 3">JCM 12696</strain>
    </source>
</reference>
<sequence length="137" mass="14957">MGNRPDEYGTDVEIYRKALTLTIHADTRTGAREQLLALLDSLGFDRHDAETAGPAYVWHEAPAHLGLDEQKRLASRAIPALLVAGYTVNCTPDAFDEGAYQQAVHEIRSGRTRRSPRAQPPAPSASPASPARSRRTP</sequence>
<dbReference type="EMBL" id="BAAAKV010000010">
    <property type="protein sequence ID" value="GAA1160101.1"/>
    <property type="molecule type" value="Genomic_DNA"/>
</dbReference>
<feature type="region of interest" description="Disordered" evidence="1">
    <location>
        <begin position="105"/>
        <end position="137"/>
    </location>
</feature>
<dbReference type="Proteomes" id="UP001501371">
    <property type="component" value="Unassembled WGS sequence"/>
</dbReference>
<dbReference type="RefSeq" id="WP_344272052.1">
    <property type="nucleotide sequence ID" value="NZ_BAAAKV010000010.1"/>
</dbReference>
<gene>
    <name evidence="2" type="ORF">GCM10009654_15380</name>
</gene>
<evidence type="ECO:0000313" key="3">
    <source>
        <dbReference type="Proteomes" id="UP001501371"/>
    </source>
</evidence>
<comment type="caution">
    <text evidence="2">The sequence shown here is derived from an EMBL/GenBank/DDBJ whole genome shotgun (WGS) entry which is preliminary data.</text>
</comment>
<accession>A0ABN1UNQ1</accession>
<name>A0ABN1UNQ1_9ACTN</name>